<comment type="caution">
    <text evidence="6">The sequence shown here is derived from an EMBL/GenBank/DDBJ whole genome shotgun (WGS) entry which is preliminary data.</text>
</comment>
<organism evidence="6 7">
    <name type="scientific">Scyliorhinus torazame</name>
    <name type="common">Cloudy catshark</name>
    <name type="synonym">Catulus torazame</name>
    <dbReference type="NCBI Taxonomy" id="75743"/>
    <lineage>
        <taxon>Eukaryota</taxon>
        <taxon>Metazoa</taxon>
        <taxon>Chordata</taxon>
        <taxon>Craniata</taxon>
        <taxon>Vertebrata</taxon>
        <taxon>Chondrichthyes</taxon>
        <taxon>Elasmobranchii</taxon>
        <taxon>Galeomorphii</taxon>
        <taxon>Galeoidea</taxon>
        <taxon>Carcharhiniformes</taxon>
        <taxon>Scyliorhinidae</taxon>
        <taxon>Scyliorhinus</taxon>
    </lineage>
</organism>
<dbReference type="GO" id="GO:0005829">
    <property type="term" value="C:cytosol"/>
    <property type="evidence" value="ECO:0007669"/>
    <property type="project" value="TreeGrafter"/>
</dbReference>
<evidence type="ECO:0000259" key="5">
    <source>
        <dbReference type="Pfam" id="PF08427"/>
    </source>
</evidence>
<comment type="subcellular location">
    <subcellularLocation>
        <location evidence="1">Membrane</location>
    </subcellularLocation>
</comment>
<evidence type="ECO:0000256" key="2">
    <source>
        <dbReference type="ARBA" id="ARBA00022692"/>
    </source>
</evidence>
<dbReference type="InterPro" id="IPR013636">
    <property type="entry name" value="ARMH3_C"/>
</dbReference>
<evidence type="ECO:0000256" key="4">
    <source>
        <dbReference type="ARBA" id="ARBA00023136"/>
    </source>
</evidence>
<sequence>MISDSQRFLGFQEDQAERDKKVLEVVRSNYDTLTLKLQDGLDQYERYSEQPKEAAFFKELVRSISLNVRKNLAVNTLSQEILLKEFSTIS</sequence>
<dbReference type="Proteomes" id="UP000288216">
    <property type="component" value="Unassembled WGS sequence"/>
</dbReference>
<accession>A0A401P8V9</accession>
<evidence type="ECO:0000256" key="3">
    <source>
        <dbReference type="ARBA" id="ARBA00022989"/>
    </source>
</evidence>
<dbReference type="OrthoDB" id="2012278at2759"/>
<name>A0A401P8V9_SCYTO</name>
<dbReference type="PANTHER" id="PTHR13608">
    <property type="entry name" value="ARMADILLO-LIKE HELICAL DOMAIN-CONTAINING PROTEIN 3"/>
    <property type="match status" value="1"/>
</dbReference>
<reference evidence="6 7" key="1">
    <citation type="journal article" date="2018" name="Nat. Ecol. Evol.">
        <title>Shark genomes provide insights into elasmobranch evolution and the origin of vertebrates.</title>
        <authorList>
            <person name="Hara Y"/>
            <person name="Yamaguchi K"/>
            <person name="Onimaru K"/>
            <person name="Kadota M"/>
            <person name="Koyanagi M"/>
            <person name="Keeley SD"/>
            <person name="Tatsumi K"/>
            <person name="Tanaka K"/>
            <person name="Motone F"/>
            <person name="Kageyama Y"/>
            <person name="Nozu R"/>
            <person name="Adachi N"/>
            <person name="Nishimura O"/>
            <person name="Nakagawa R"/>
            <person name="Tanegashima C"/>
            <person name="Kiyatake I"/>
            <person name="Matsumoto R"/>
            <person name="Murakumo K"/>
            <person name="Nishida K"/>
            <person name="Terakita A"/>
            <person name="Kuratani S"/>
            <person name="Sato K"/>
            <person name="Hyodo S Kuraku.S."/>
        </authorList>
    </citation>
    <scope>NUCLEOTIDE SEQUENCE [LARGE SCALE GENOMIC DNA]</scope>
</reference>
<evidence type="ECO:0000313" key="6">
    <source>
        <dbReference type="EMBL" id="GCB69585.1"/>
    </source>
</evidence>
<keyword evidence="3" id="KW-1133">Transmembrane helix</keyword>
<feature type="domain" description="Armadillo-like helical" evidence="5">
    <location>
        <begin position="16"/>
        <end position="69"/>
    </location>
</feature>
<dbReference type="PANTHER" id="PTHR13608:SF3">
    <property type="entry name" value="ARMADILLO-LIKE HELICAL DOMAIN-CONTAINING PROTEIN 3"/>
    <property type="match status" value="1"/>
</dbReference>
<proteinExistence type="predicted"/>
<gene>
    <name evidence="6" type="ORF">scyTo_0010584</name>
</gene>
<evidence type="ECO:0000313" key="7">
    <source>
        <dbReference type="Proteomes" id="UP000288216"/>
    </source>
</evidence>
<dbReference type="STRING" id="75743.A0A401P8V9"/>
<protein>
    <recommendedName>
        <fullName evidence="5">Armadillo-like helical domain-containing protein</fullName>
    </recommendedName>
</protein>
<dbReference type="AlphaFoldDB" id="A0A401P8V9"/>
<dbReference type="EMBL" id="BFAA01004598">
    <property type="protein sequence ID" value="GCB69585.1"/>
    <property type="molecule type" value="Genomic_DNA"/>
</dbReference>
<keyword evidence="2" id="KW-0812">Transmembrane</keyword>
<dbReference type="InterPro" id="IPR039868">
    <property type="entry name" value="ARMD3-like"/>
</dbReference>
<dbReference type="GO" id="GO:0016020">
    <property type="term" value="C:membrane"/>
    <property type="evidence" value="ECO:0007669"/>
    <property type="project" value="UniProtKB-SubCell"/>
</dbReference>
<evidence type="ECO:0000256" key="1">
    <source>
        <dbReference type="ARBA" id="ARBA00004370"/>
    </source>
</evidence>
<keyword evidence="4" id="KW-0472">Membrane</keyword>
<keyword evidence="7" id="KW-1185">Reference proteome</keyword>
<dbReference type="Pfam" id="PF08427">
    <property type="entry name" value="ARMH3_C"/>
    <property type="match status" value="1"/>
</dbReference>